<sequence>MLVPTFMLYYKSRQSAASLETALSAAQQKRREDALRIMQLAENAPEKLTRAEKAVVEGKIAWRESVSSWRGSRTQSGSAQSGWSEGSGIKLGHLSKASRSSSGLRVTPDLEMAMPRPGSETHRDPSTLPVSTSVPGPAQPNTGRRQNAYDSSVGKRNPPVHEPGLNGLTAAATRTTGGANVYSHSRDHGSTPATAGAVHRPTIMTDQQALDRP</sequence>
<dbReference type="EMBL" id="JASBWS010000119">
    <property type="protein sequence ID" value="KAJ9095835.1"/>
    <property type="molecule type" value="Genomic_DNA"/>
</dbReference>
<dbReference type="Proteomes" id="UP001230649">
    <property type="component" value="Unassembled WGS sequence"/>
</dbReference>
<proteinExistence type="predicted"/>
<evidence type="ECO:0000313" key="2">
    <source>
        <dbReference type="Proteomes" id="UP001230649"/>
    </source>
</evidence>
<accession>A0ACC2VA80</accession>
<gene>
    <name evidence="1" type="ORF">QFC20_006544</name>
</gene>
<evidence type="ECO:0000313" key="1">
    <source>
        <dbReference type="EMBL" id="KAJ9095835.1"/>
    </source>
</evidence>
<reference evidence="1" key="1">
    <citation type="submission" date="2023-04" db="EMBL/GenBank/DDBJ databases">
        <title>Draft Genome sequencing of Naganishia species isolated from polar environments using Oxford Nanopore Technology.</title>
        <authorList>
            <person name="Leo P."/>
            <person name="Venkateswaran K."/>
        </authorList>
    </citation>
    <scope>NUCLEOTIDE SEQUENCE</scope>
    <source>
        <strain evidence="1">MNA-CCFEE 5262</strain>
    </source>
</reference>
<name>A0ACC2VA80_9TREE</name>
<keyword evidence="2" id="KW-1185">Reference proteome</keyword>
<comment type="caution">
    <text evidence="1">The sequence shown here is derived from an EMBL/GenBank/DDBJ whole genome shotgun (WGS) entry which is preliminary data.</text>
</comment>
<organism evidence="1 2">
    <name type="scientific">Naganishia adeliensis</name>
    <dbReference type="NCBI Taxonomy" id="92952"/>
    <lineage>
        <taxon>Eukaryota</taxon>
        <taxon>Fungi</taxon>
        <taxon>Dikarya</taxon>
        <taxon>Basidiomycota</taxon>
        <taxon>Agaricomycotina</taxon>
        <taxon>Tremellomycetes</taxon>
        <taxon>Filobasidiales</taxon>
        <taxon>Filobasidiaceae</taxon>
        <taxon>Naganishia</taxon>
    </lineage>
</organism>
<protein>
    <submittedName>
        <fullName evidence="1">Uncharacterized protein</fullName>
    </submittedName>
</protein>